<sequence>MDIKSIEFQTTDVVVAYDSETGDVLHVHQVSDEVVDGKRHSNDRGALEAERDLVAELARKQFPGRTVKVLTAGPDAVPKPGMRQRVDVSAERVLEEIDPRPRRIIEPAGSR</sequence>
<dbReference type="Proteomes" id="UP000315252">
    <property type="component" value="Unassembled WGS sequence"/>
</dbReference>
<name>A0A545TYA9_9PROT</name>
<protein>
    <submittedName>
        <fullName evidence="1">Uncharacterized protein</fullName>
    </submittedName>
</protein>
<keyword evidence="2" id="KW-1185">Reference proteome</keyword>
<proteinExistence type="predicted"/>
<dbReference type="RefSeq" id="WP_142895804.1">
    <property type="nucleotide sequence ID" value="NZ_ML660053.1"/>
</dbReference>
<evidence type="ECO:0000313" key="2">
    <source>
        <dbReference type="Proteomes" id="UP000315252"/>
    </source>
</evidence>
<reference evidence="1 2" key="1">
    <citation type="submission" date="2019-06" db="EMBL/GenBank/DDBJ databases">
        <title>Whole genome sequence for Rhodospirillaceae sp. R148.</title>
        <authorList>
            <person name="Wang G."/>
        </authorList>
    </citation>
    <scope>NUCLEOTIDE SEQUENCE [LARGE SCALE GENOMIC DNA]</scope>
    <source>
        <strain evidence="1 2">R148</strain>
    </source>
</reference>
<dbReference type="EMBL" id="VHSH01000002">
    <property type="protein sequence ID" value="TQV82174.1"/>
    <property type="molecule type" value="Genomic_DNA"/>
</dbReference>
<gene>
    <name evidence="1" type="ORF">FKG95_08105</name>
</gene>
<comment type="caution">
    <text evidence="1">The sequence shown here is derived from an EMBL/GenBank/DDBJ whole genome shotgun (WGS) entry which is preliminary data.</text>
</comment>
<evidence type="ECO:0000313" key="1">
    <source>
        <dbReference type="EMBL" id="TQV82174.1"/>
    </source>
</evidence>
<organism evidence="1 2">
    <name type="scientific">Denitrobaculum tricleocarpae</name>
    <dbReference type="NCBI Taxonomy" id="2591009"/>
    <lineage>
        <taxon>Bacteria</taxon>
        <taxon>Pseudomonadati</taxon>
        <taxon>Pseudomonadota</taxon>
        <taxon>Alphaproteobacteria</taxon>
        <taxon>Rhodospirillales</taxon>
        <taxon>Rhodospirillaceae</taxon>
        <taxon>Denitrobaculum</taxon>
    </lineage>
</organism>
<dbReference type="AlphaFoldDB" id="A0A545TYA9"/>
<accession>A0A545TYA9</accession>